<dbReference type="InterPro" id="IPR037883">
    <property type="entry name" value="Knr4/Smi1-like_sf"/>
</dbReference>
<organism evidence="1 2">
    <name type="scientific">Rhizobium sullae</name>
    <name type="common">Rhizobium hedysari</name>
    <dbReference type="NCBI Taxonomy" id="50338"/>
    <lineage>
        <taxon>Bacteria</taxon>
        <taxon>Pseudomonadati</taxon>
        <taxon>Pseudomonadota</taxon>
        <taxon>Alphaproteobacteria</taxon>
        <taxon>Hyphomicrobiales</taxon>
        <taxon>Rhizobiaceae</taxon>
        <taxon>Rhizobium/Agrobacterium group</taxon>
        <taxon>Rhizobium</taxon>
    </lineage>
</organism>
<accession>A0A4R3PU08</accession>
<dbReference type="Proteomes" id="UP000294576">
    <property type="component" value="Unassembled WGS sequence"/>
</dbReference>
<evidence type="ECO:0008006" key="3">
    <source>
        <dbReference type="Google" id="ProtNLM"/>
    </source>
</evidence>
<sequence>MMCDVAQLRDLDRRNELSSLEPVSEIVAVRIATRYPSISKQYLEFIRAVGVGTTARDFYIYEPEPASSVEQHPSFQLYQSASYRALSGPRPEGHPIPADAVAIADSGASWRYCLCPSLGEGVFCLDMAGPTFELEADDFFSFVARRLSTNSDAACFQAPL</sequence>
<dbReference type="EMBL" id="SMBH01000022">
    <property type="protein sequence ID" value="TCU10031.1"/>
    <property type="molecule type" value="Genomic_DNA"/>
</dbReference>
<name>A0A4R3PU08_RHISU</name>
<protein>
    <recommendedName>
        <fullName evidence="3">SMI1/KNR4 family protein</fullName>
    </recommendedName>
</protein>
<gene>
    <name evidence="1" type="ORF">EV132_12222</name>
</gene>
<evidence type="ECO:0000313" key="1">
    <source>
        <dbReference type="EMBL" id="TCU10031.1"/>
    </source>
</evidence>
<comment type="caution">
    <text evidence="1">The sequence shown here is derived from an EMBL/GenBank/DDBJ whole genome shotgun (WGS) entry which is preliminary data.</text>
</comment>
<evidence type="ECO:0000313" key="2">
    <source>
        <dbReference type="Proteomes" id="UP000294576"/>
    </source>
</evidence>
<dbReference type="SUPFAM" id="SSF160631">
    <property type="entry name" value="SMI1/KNR4-like"/>
    <property type="match status" value="1"/>
</dbReference>
<reference evidence="1 2" key="1">
    <citation type="submission" date="2019-03" db="EMBL/GenBank/DDBJ databases">
        <title>Genomic Encyclopedia of Type Strains, Phase IV (KMG-V): Genome sequencing to study the core and pangenomes of soil and plant-associated prokaryotes.</title>
        <authorList>
            <person name="Whitman W."/>
        </authorList>
    </citation>
    <scope>NUCLEOTIDE SEQUENCE [LARGE SCALE GENOMIC DNA]</scope>
    <source>
        <strain evidence="1 2">Hc14</strain>
    </source>
</reference>
<proteinExistence type="predicted"/>
<dbReference type="AlphaFoldDB" id="A0A4R3PU08"/>